<evidence type="ECO:0000313" key="2">
    <source>
        <dbReference type="EMBL" id="SJL16804.1"/>
    </source>
</evidence>
<feature type="compositionally biased region" description="Basic and acidic residues" evidence="1">
    <location>
        <begin position="163"/>
        <end position="178"/>
    </location>
</feature>
<dbReference type="OrthoDB" id="3250313at2759"/>
<evidence type="ECO:0000256" key="1">
    <source>
        <dbReference type="SAM" id="MobiDB-lite"/>
    </source>
</evidence>
<feature type="compositionally biased region" description="Pro residues" evidence="1">
    <location>
        <begin position="370"/>
        <end position="383"/>
    </location>
</feature>
<gene>
    <name evidence="2" type="ORF">ARMOST_20333</name>
</gene>
<feature type="compositionally biased region" description="Acidic residues" evidence="1">
    <location>
        <begin position="285"/>
        <end position="294"/>
    </location>
</feature>
<feature type="region of interest" description="Disordered" evidence="1">
    <location>
        <begin position="163"/>
        <end position="189"/>
    </location>
</feature>
<protein>
    <submittedName>
        <fullName evidence="2">Uncharacterized protein</fullName>
    </submittedName>
</protein>
<organism evidence="2 3">
    <name type="scientific">Armillaria ostoyae</name>
    <name type="common">Armillaria root rot fungus</name>
    <dbReference type="NCBI Taxonomy" id="47428"/>
    <lineage>
        <taxon>Eukaryota</taxon>
        <taxon>Fungi</taxon>
        <taxon>Dikarya</taxon>
        <taxon>Basidiomycota</taxon>
        <taxon>Agaricomycotina</taxon>
        <taxon>Agaricomycetes</taxon>
        <taxon>Agaricomycetidae</taxon>
        <taxon>Agaricales</taxon>
        <taxon>Marasmiineae</taxon>
        <taxon>Physalacriaceae</taxon>
        <taxon>Armillaria</taxon>
    </lineage>
</organism>
<keyword evidence="3" id="KW-1185">Reference proteome</keyword>
<dbReference type="AlphaFoldDB" id="A0A284S733"/>
<dbReference type="Proteomes" id="UP000219338">
    <property type="component" value="Unassembled WGS sequence"/>
</dbReference>
<dbReference type="EMBL" id="FUEG01000038">
    <property type="protein sequence ID" value="SJL16804.1"/>
    <property type="molecule type" value="Genomic_DNA"/>
</dbReference>
<feature type="compositionally biased region" description="Basic and acidic residues" evidence="1">
    <location>
        <begin position="310"/>
        <end position="322"/>
    </location>
</feature>
<sequence>MSDIYMKTVDKVFEVYHHWAKGSHLPWMEAWLQGFHIEHRKGRMFTYDFVDKETREYYKTYHWSLSLKEEPVLPRRNPDVVEELTREEEAYRTQHENQMRGLWSKVSFSGAVQDAFLAWFASSGLAERSWTPERGRWTQEYFNKLPAEIRALFKQEAVAEKERTMEAKKKGRREKAEPALEGPSVSSGVEGDEVMLEGASSVIPMAALTPEEVARLNYGWNKDPRPKDWCDASGGKGHSKAMELFVVFAKTCYTPEEMRAHAIEKPDDTEATSSASGSDNAGVPDLDDVMDDAAVEERSKKKWKRSKKAKDKDSEIADDGHPVKRGKTKPLQDVTNKAILGGGLNDKPSPGRAQSEFGGDSTNSNSPQGSPLPSPPGSPPAPLQPTSLDRMTTTPPFLLTVVDLALLERECWDEWFEELKNYLEGYKLGERWNNVLGCWTVWEGRGGFKDLKGAKNRLPSNGRPAEVAAWIKFYRRIKLTIAPAEVRRFADKWWSWWKGMQLEWHNVGDVEGPLRDEFRGELGRDWEVLAKRGQNRHVSPLASLAWWGDSVGDDVEMQREWAWAVEECHHTLLNLLACTS</sequence>
<accession>A0A284S733</accession>
<reference evidence="3" key="1">
    <citation type="journal article" date="2017" name="Nat. Ecol. Evol.">
        <title>Genome expansion and lineage-specific genetic innovations in the forest pathogenic fungi Armillaria.</title>
        <authorList>
            <person name="Sipos G."/>
            <person name="Prasanna A.N."/>
            <person name="Walter M.C."/>
            <person name="O'Connor E."/>
            <person name="Balint B."/>
            <person name="Krizsan K."/>
            <person name="Kiss B."/>
            <person name="Hess J."/>
            <person name="Varga T."/>
            <person name="Slot J."/>
            <person name="Riley R."/>
            <person name="Boka B."/>
            <person name="Rigling D."/>
            <person name="Barry K."/>
            <person name="Lee J."/>
            <person name="Mihaltcheva S."/>
            <person name="LaButti K."/>
            <person name="Lipzen A."/>
            <person name="Waldron R."/>
            <person name="Moloney N.M."/>
            <person name="Sperisen C."/>
            <person name="Kredics L."/>
            <person name="Vagvoelgyi C."/>
            <person name="Patrignani A."/>
            <person name="Fitzpatrick D."/>
            <person name="Nagy I."/>
            <person name="Doyle S."/>
            <person name="Anderson J.B."/>
            <person name="Grigoriev I.V."/>
            <person name="Gueldener U."/>
            <person name="Muensterkoetter M."/>
            <person name="Nagy L.G."/>
        </authorList>
    </citation>
    <scope>NUCLEOTIDE SEQUENCE [LARGE SCALE GENOMIC DNA]</scope>
    <source>
        <strain evidence="3">C18/9</strain>
    </source>
</reference>
<dbReference type="STRING" id="47428.A0A284S733"/>
<name>A0A284S733_ARMOS</name>
<feature type="region of interest" description="Disordered" evidence="1">
    <location>
        <begin position="263"/>
        <end position="390"/>
    </location>
</feature>
<proteinExistence type="predicted"/>
<evidence type="ECO:0000313" key="3">
    <source>
        <dbReference type="Proteomes" id="UP000219338"/>
    </source>
</evidence>
<feature type="compositionally biased region" description="Basic residues" evidence="1">
    <location>
        <begin position="300"/>
        <end position="309"/>
    </location>
</feature>